<dbReference type="PANTHER" id="PTHR42852">
    <property type="entry name" value="THIOL:DISULFIDE INTERCHANGE PROTEIN DSBE"/>
    <property type="match status" value="1"/>
</dbReference>
<dbReference type="RefSeq" id="WP_235906096.1">
    <property type="nucleotide sequence ID" value="NZ_BKCF01000003.1"/>
</dbReference>
<keyword evidence="4" id="KW-0676">Redox-active center</keyword>
<dbReference type="GO" id="GO:0016491">
    <property type="term" value="F:oxidoreductase activity"/>
    <property type="evidence" value="ECO:0007669"/>
    <property type="project" value="InterPro"/>
</dbReference>
<evidence type="ECO:0000313" key="6">
    <source>
        <dbReference type="EMBL" id="GEQ86287.1"/>
    </source>
</evidence>
<reference evidence="6 7" key="1">
    <citation type="submission" date="2019-08" db="EMBL/GenBank/DDBJ databases">
        <title>Ulvibacter marinistellae sp. nov., isolated from a starfish, Patiria pectinifera.</title>
        <authorList>
            <person name="Kawano K."/>
            <person name="Ushijima N."/>
            <person name="Kihara M."/>
            <person name="Itoh H."/>
        </authorList>
    </citation>
    <scope>NUCLEOTIDE SEQUENCE [LARGE SCALE GENOMIC DNA]</scope>
    <source>
        <strain evidence="6 7">KK4</strain>
    </source>
</reference>
<keyword evidence="3" id="KW-1015">Disulfide bond</keyword>
<comment type="caution">
    <text evidence="6">The sequence shown here is derived from an EMBL/GenBank/DDBJ whole genome shotgun (WGS) entry which is preliminary data.</text>
</comment>
<evidence type="ECO:0000256" key="1">
    <source>
        <dbReference type="ARBA" id="ARBA00004196"/>
    </source>
</evidence>
<name>A0A5J4FUI9_9FLAO</name>
<evidence type="ECO:0000256" key="4">
    <source>
        <dbReference type="ARBA" id="ARBA00023284"/>
    </source>
</evidence>
<sequence length="455" mass="51540">MKRIILLVITILIFSCESKQENTTVAFNATFANSGAPSINIVGANFNEQLKLDNNGSVNDTLNIPSTGFYNIVLGRDRMPIYLEKGKSLTIKMDANTGQAPIFEGTLANENIFTREKSLRDAEMSPMELYADEESLYIEKMKSNKKAEDSILVASGIKNKSFLNILKNEEIYTTAFTHNMYPQYHAYITKNNSFKPTTSFKNLNNNIIISDTTAYRSSMAYQQMVDNKIQNDAYEAFLADESEDKDMTITYLNHINNIYPNGFAKEKMVTQYLQYGLSPNEKLDEVYNAYKAINPSKENLAEITSRYNTYKPLTKGNPSPAFNYENHKGGKIALADLNGKYTYIDVWATWCGPCIAEIPSLKKVEKEYHNKNIEFVSISIDRKGDYEKWKKMVIDKELVGIQLIADNDWKSSFVTEYAITGIPRFILIGPDGNIVSADAPRPSDPLLRKLLDKLI</sequence>
<dbReference type="SUPFAM" id="SSF52833">
    <property type="entry name" value="Thioredoxin-like"/>
    <property type="match status" value="1"/>
</dbReference>
<dbReference type="PROSITE" id="PS51352">
    <property type="entry name" value="THIOREDOXIN_2"/>
    <property type="match status" value="1"/>
</dbReference>
<dbReference type="InterPro" id="IPR013740">
    <property type="entry name" value="Redoxin"/>
</dbReference>
<dbReference type="Pfam" id="PF08534">
    <property type="entry name" value="Redoxin"/>
    <property type="match status" value="1"/>
</dbReference>
<keyword evidence="2" id="KW-0201">Cytochrome c-type biogenesis</keyword>
<dbReference type="PROSITE" id="PS51257">
    <property type="entry name" value="PROKAR_LIPOPROTEIN"/>
    <property type="match status" value="1"/>
</dbReference>
<feature type="domain" description="Thioredoxin" evidence="5">
    <location>
        <begin position="313"/>
        <end position="455"/>
    </location>
</feature>
<gene>
    <name evidence="6" type="ORF">ULMS_17950</name>
</gene>
<dbReference type="CDD" id="cd02966">
    <property type="entry name" value="TlpA_like_family"/>
    <property type="match status" value="1"/>
</dbReference>
<dbReference type="Proteomes" id="UP000326994">
    <property type="component" value="Unassembled WGS sequence"/>
</dbReference>
<accession>A0A5J4FUI9</accession>
<keyword evidence="7" id="KW-1185">Reference proteome</keyword>
<dbReference type="EMBL" id="BKCF01000003">
    <property type="protein sequence ID" value="GEQ86287.1"/>
    <property type="molecule type" value="Genomic_DNA"/>
</dbReference>
<evidence type="ECO:0000256" key="3">
    <source>
        <dbReference type="ARBA" id="ARBA00023157"/>
    </source>
</evidence>
<protein>
    <recommendedName>
        <fullName evidence="5">Thioredoxin domain-containing protein</fullName>
    </recommendedName>
</protein>
<dbReference type="PANTHER" id="PTHR42852:SF6">
    <property type="entry name" value="THIOL:DISULFIDE INTERCHANGE PROTEIN DSBE"/>
    <property type="match status" value="1"/>
</dbReference>
<dbReference type="InterPro" id="IPR050553">
    <property type="entry name" value="Thioredoxin_ResA/DsbE_sf"/>
</dbReference>
<evidence type="ECO:0000256" key="2">
    <source>
        <dbReference type="ARBA" id="ARBA00022748"/>
    </source>
</evidence>
<dbReference type="Gene3D" id="3.40.30.10">
    <property type="entry name" value="Glutaredoxin"/>
    <property type="match status" value="1"/>
</dbReference>
<organism evidence="6 7">
    <name type="scientific">Patiriisocius marinistellae</name>
    <dbReference type="NCBI Taxonomy" id="2494560"/>
    <lineage>
        <taxon>Bacteria</taxon>
        <taxon>Pseudomonadati</taxon>
        <taxon>Bacteroidota</taxon>
        <taxon>Flavobacteriia</taxon>
        <taxon>Flavobacteriales</taxon>
        <taxon>Flavobacteriaceae</taxon>
        <taxon>Patiriisocius</taxon>
    </lineage>
</organism>
<dbReference type="AlphaFoldDB" id="A0A5J4FUI9"/>
<dbReference type="InterPro" id="IPR036249">
    <property type="entry name" value="Thioredoxin-like_sf"/>
</dbReference>
<evidence type="ECO:0000259" key="5">
    <source>
        <dbReference type="PROSITE" id="PS51352"/>
    </source>
</evidence>
<proteinExistence type="predicted"/>
<dbReference type="GO" id="GO:0030313">
    <property type="term" value="C:cell envelope"/>
    <property type="evidence" value="ECO:0007669"/>
    <property type="project" value="UniProtKB-SubCell"/>
</dbReference>
<dbReference type="GO" id="GO:0017004">
    <property type="term" value="P:cytochrome complex assembly"/>
    <property type="evidence" value="ECO:0007669"/>
    <property type="project" value="UniProtKB-KW"/>
</dbReference>
<evidence type="ECO:0000313" key="7">
    <source>
        <dbReference type="Proteomes" id="UP000326994"/>
    </source>
</evidence>
<comment type="subcellular location">
    <subcellularLocation>
        <location evidence="1">Cell envelope</location>
    </subcellularLocation>
</comment>
<dbReference type="InterPro" id="IPR013766">
    <property type="entry name" value="Thioredoxin_domain"/>
</dbReference>